<comment type="caution">
    <text evidence="2">The sequence shown here is derived from an EMBL/GenBank/DDBJ whole genome shotgun (WGS) entry which is preliminary data.</text>
</comment>
<dbReference type="RefSeq" id="WP_318785552.1">
    <property type="nucleotide sequence ID" value="NZ_JAWDKC010000012.1"/>
</dbReference>
<evidence type="ECO:0000313" key="3">
    <source>
        <dbReference type="Proteomes" id="UP001272052"/>
    </source>
</evidence>
<feature type="domain" description="ApeA N-terminal" evidence="1">
    <location>
        <begin position="4"/>
        <end position="123"/>
    </location>
</feature>
<sequence>MIQITGKWFLPSSETNQVDGTLNITSSEITLELYGCICSNGFEIEHIYGISAQDEKITLFSCGKLDETITVENCDSVSLSQLRTPTKMRFSIEYVMCGANFFTYDSKFNKMLISTQGINYILSSSPQIECLIPQKNVKIACYGNE</sequence>
<accession>A0ABU3VNZ0</accession>
<dbReference type="InterPro" id="IPR041223">
    <property type="entry name" value="ApeA_NTD"/>
</dbReference>
<organism evidence="2 3">
    <name type="scientific">Methanimicrococcus hacksteinii</name>
    <dbReference type="NCBI Taxonomy" id="3028293"/>
    <lineage>
        <taxon>Archaea</taxon>
        <taxon>Methanobacteriati</taxon>
        <taxon>Methanobacteriota</taxon>
        <taxon>Stenosarchaea group</taxon>
        <taxon>Methanomicrobia</taxon>
        <taxon>Methanosarcinales</taxon>
        <taxon>Methanosarcinaceae</taxon>
        <taxon>Methanimicrococcus</taxon>
    </lineage>
</organism>
<protein>
    <recommendedName>
        <fullName evidence="1">ApeA N-terminal domain-containing protein</fullName>
    </recommendedName>
</protein>
<evidence type="ECO:0000313" key="2">
    <source>
        <dbReference type="EMBL" id="MDV0445129.1"/>
    </source>
</evidence>
<gene>
    <name evidence="2" type="ORF">MmiAt1_06860</name>
</gene>
<keyword evidence="3" id="KW-1185">Reference proteome</keyword>
<proteinExistence type="predicted"/>
<evidence type="ECO:0000259" key="1">
    <source>
        <dbReference type="Pfam" id="PF18862"/>
    </source>
</evidence>
<dbReference type="Pfam" id="PF18862">
    <property type="entry name" value="ApeA_NTD1"/>
    <property type="match status" value="1"/>
</dbReference>
<name>A0ABU3VNZ0_9EURY</name>
<dbReference type="Proteomes" id="UP001272052">
    <property type="component" value="Unassembled WGS sequence"/>
</dbReference>
<reference evidence="2 3" key="1">
    <citation type="submission" date="2023-06" db="EMBL/GenBank/DDBJ databases">
        <title>Genome sequence of Methanimicrococcus sp. At1.</title>
        <authorList>
            <person name="Protasov E."/>
            <person name="Platt K."/>
            <person name="Poehlein A."/>
            <person name="Daniel R."/>
            <person name="Brune A."/>
        </authorList>
    </citation>
    <scope>NUCLEOTIDE SEQUENCE [LARGE SCALE GENOMIC DNA]</scope>
    <source>
        <strain evidence="2 3">At1</strain>
    </source>
</reference>
<dbReference type="EMBL" id="JAWDKC010000012">
    <property type="protein sequence ID" value="MDV0445129.1"/>
    <property type="molecule type" value="Genomic_DNA"/>
</dbReference>